<feature type="region of interest" description="Disordered" evidence="1">
    <location>
        <begin position="1"/>
        <end position="51"/>
    </location>
</feature>
<dbReference type="EMBL" id="BDSP01000152">
    <property type="protein sequence ID" value="GAX20764.1"/>
    <property type="molecule type" value="Genomic_DNA"/>
</dbReference>
<gene>
    <name evidence="2" type="ORF">FisN_7Hu075</name>
</gene>
<evidence type="ECO:0000313" key="2">
    <source>
        <dbReference type="EMBL" id="GAX20764.1"/>
    </source>
</evidence>
<feature type="region of interest" description="Disordered" evidence="1">
    <location>
        <begin position="222"/>
        <end position="241"/>
    </location>
</feature>
<feature type="region of interest" description="Disordered" evidence="1">
    <location>
        <begin position="163"/>
        <end position="208"/>
    </location>
</feature>
<feature type="compositionally biased region" description="Polar residues" evidence="1">
    <location>
        <begin position="189"/>
        <end position="198"/>
    </location>
</feature>
<reference evidence="2 3" key="1">
    <citation type="journal article" date="2015" name="Plant Cell">
        <title>Oil accumulation by the oleaginous diatom Fistulifera solaris as revealed by the genome and transcriptome.</title>
        <authorList>
            <person name="Tanaka T."/>
            <person name="Maeda Y."/>
            <person name="Veluchamy A."/>
            <person name="Tanaka M."/>
            <person name="Abida H."/>
            <person name="Marechal E."/>
            <person name="Bowler C."/>
            <person name="Muto M."/>
            <person name="Sunaga Y."/>
            <person name="Tanaka M."/>
            <person name="Yoshino T."/>
            <person name="Taniguchi T."/>
            <person name="Fukuda Y."/>
            <person name="Nemoto M."/>
            <person name="Matsumoto M."/>
            <person name="Wong P.S."/>
            <person name="Aburatani S."/>
            <person name="Fujibuchi W."/>
        </authorList>
    </citation>
    <scope>NUCLEOTIDE SEQUENCE [LARGE SCALE GENOMIC DNA]</scope>
    <source>
        <strain evidence="2 3">JPCC DA0580</strain>
    </source>
</reference>
<sequence>MHPLNTTLEDLPHEQNTPKRRSSLDNSLLAPGRSSRLLTHADDEDGNRPRRLSLDNHARIAITFLASGHLKRTHGDLDMDYHKSDHGPQQGDAKKLSSTGTTEEVSDGESTISYDDCDSFCDASVQQEADKDYLRKDLGASCVWDDVTVDTGLVEELEEMSLDSVPEDLCEVEDEDEDGDEKKRPPTADSDSANQEQGTVAVLKRAKRRSFTKRIPRILFRSKSPKVNIRRKSTTPVQDQP</sequence>
<dbReference type="OrthoDB" id="10629933at2759"/>
<feature type="compositionally biased region" description="Basic and acidic residues" evidence="1">
    <location>
        <begin position="76"/>
        <end position="86"/>
    </location>
</feature>
<dbReference type="InParanoid" id="A0A1Z5K3D2"/>
<proteinExistence type="predicted"/>
<feature type="region of interest" description="Disordered" evidence="1">
    <location>
        <begin position="76"/>
        <end position="111"/>
    </location>
</feature>
<evidence type="ECO:0000313" key="3">
    <source>
        <dbReference type="Proteomes" id="UP000198406"/>
    </source>
</evidence>
<protein>
    <submittedName>
        <fullName evidence="2">Uncharacterized protein</fullName>
    </submittedName>
</protein>
<dbReference type="AlphaFoldDB" id="A0A1Z5K3D2"/>
<name>A0A1Z5K3D2_FISSO</name>
<feature type="compositionally biased region" description="Polar residues" evidence="1">
    <location>
        <begin position="96"/>
        <end position="111"/>
    </location>
</feature>
<evidence type="ECO:0000256" key="1">
    <source>
        <dbReference type="SAM" id="MobiDB-lite"/>
    </source>
</evidence>
<comment type="caution">
    <text evidence="2">The sequence shown here is derived from an EMBL/GenBank/DDBJ whole genome shotgun (WGS) entry which is preliminary data.</text>
</comment>
<feature type="compositionally biased region" description="Acidic residues" evidence="1">
    <location>
        <begin position="163"/>
        <end position="179"/>
    </location>
</feature>
<dbReference type="Proteomes" id="UP000198406">
    <property type="component" value="Unassembled WGS sequence"/>
</dbReference>
<organism evidence="2 3">
    <name type="scientific">Fistulifera solaris</name>
    <name type="common">Oleaginous diatom</name>
    <dbReference type="NCBI Taxonomy" id="1519565"/>
    <lineage>
        <taxon>Eukaryota</taxon>
        <taxon>Sar</taxon>
        <taxon>Stramenopiles</taxon>
        <taxon>Ochrophyta</taxon>
        <taxon>Bacillariophyta</taxon>
        <taxon>Bacillariophyceae</taxon>
        <taxon>Bacillariophycidae</taxon>
        <taxon>Naviculales</taxon>
        <taxon>Naviculaceae</taxon>
        <taxon>Fistulifera</taxon>
    </lineage>
</organism>
<accession>A0A1Z5K3D2</accession>
<keyword evidence="3" id="KW-1185">Reference proteome</keyword>